<protein>
    <recommendedName>
        <fullName evidence="12">Taste receptor type 2</fullName>
    </recommendedName>
</protein>
<dbReference type="GeneTree" id="ENSGT00980000202149"/>
<keyword evidence="6 13" id="KW-1133">Transmembrane helix</keyword>
<evidence type="ECO:0000313" key="14">
    <source>
        <dbReference type="Ensembl" id="ENSECRP00000031715.1"/>
    </source>
</evidence>
<feature type="transmembrane region" description="Helical" evidence="13">
    <location>
        <begin position="13"/>
        <end position="37"/>
    </location>
</feature>
<feature type="transmembrane region" description="Helical" evidence="13">
    <location>
        <begin position="133"/>
        <end position="153"/>
    </location>
</feature>
<evidence type="ECO:0000256" key="11">
    <source>
        <dbReference type="RuleBase" id="RU004423"/>
    </source>
</evidence>
<reference evidence="14" key="1">
    <citation type="submission" date="2021-06" db="EMBL/GenBank/DDBJ databases">
        <authorList>
            <consortium name="Wellcome Sanger Institute Data Sharing"/>
        </authorList>
    </citation>
    <scope>NUCLEOTIDE SEQUENCE [LARGE SCALE GENOMIC DNA]</scope>
</reference>
<feature type="transmembrane region" description="Helical" evidence="13">
    <location>
        <begin position="194"/>
        <end position="214"/>
    </location>
</feature>
<evidence type="ECO:0000256" key="13">
    <source>
        <dbReference type="SAM" id="Phobius"/>
    </source>
</evidence>
<evidence type="ECO:0000313" key="15">
    <source>
        <dbReference type="Proteomes" id="UP000694620"/>
    </source>
</evidence>
<evidence type="ECO:0000256" key="10">
    <source>
        <dbReference type="ARBA" id="ARBA00023224"/>
    </source>
</evidence>
<keyword evidence="7 12" id="KW-0297">G-protein coupled receptor</keyword>
<keyword evidence="15" id="KW-1185">Reference proteome</keyword>
<dbReference type="GO" id="GO:0016020">
    <property type="term" value="C:membrane"/>
    <property type="evidence" value="ECO:0007669"/>
    <property type="project" value="UniProtKB-SubCell"/>
</dbReference>
<evidence type="ECO:0000256" key="3">
    <source>
        <dbReference type="ARBA" id="ARBA00022480"/>
    </source>
</evidence>
<dbReference type="AlphaFoldDB" id="A0A8C4TK20"/>
<evidence type="ECO:0000256" key="1">
    <source>
        <dbReference type="ARBA" id="ARBA00004141"/>
    </source>
</evidence>
<dbReference type="Gene3D" id="1.20.1070.10">
    <property type="entry name" value="Rhodopsin 7-helix transmembrane proteins"/>
    <property type="match status" value="1"/>
</dbReference>
<dbReference type="GO" id="GO:0033038">
    <property type="term" value="F:bitter taste receptor activity"/>
    <property type="evidence" value="ECO:0007669"/>
    <property type="project" value="InterPro"/>
</dbReference>
<evidence type="ECO:0000256" key="6">
    <source>
        <dbReference type="ARBA" id="ARBA00022989"/>
    </source>
</evidence>
<dbReference type="PANTHER" id="PTHR11394">
    <property type="entry name" value="TASTE RECEPTOR TYPE 2"/>
    <property type="match status" value="1"/>
</dbReference>
<keyword evidence="10 12" id="KW-0807">Transducer</keyword>
<keyword evidence="9 12" id="KW-0675">Receptor</keyword>
<feature type="transmembrane region" description="Helical" evidence="13">
    <location>
        <begin position="243"/>
        <end position="260"/>
    </location>
</feature>
<evidence type="ECO:0000256" key="9">
    <source>
        <dbReference type="ARBA" id="ARBA00023170"/>
    </source>
</evidence>
<feature type="transmembrane region" description="Helical" evidence="13">
    <location>
        <begin position="89"/>
        <end position="112"/>
    </location>
</feature>
<dbReference type="Ensembl" id="ENSECRT00000032386.1">
    <property type="protein sequence ID" value="ENSECRP00000031715.1"/>
    <property type="gene ID" value="ENSECRG00000021477.1"/>
</dbReference>
<dbReference type="Pfam" id="PF05296">
    <property type="entry name" value="TAS2R"/>
    <property type="match status" value="1"/>
</dbReference>
<evidence type="ECO:0000256" key="12">
    <source>
        <dbReference type="RuleBase" id="RU004424"/>
    </source>
</evidence>
<evidence type="ECO:0000256" key="2">
    <source>
        <dbReference type="ARBA" id="ARBA00007376"/>
    </source>
</evidence>
<comment type="subcellular location">
    <subcellularLocation>
        <location evidence="1 12">Membrane</location>
        <topology evidence="1 12">Multi-pass membrane protein</topology>
    </subcellularLocation>
</comment>
<evidence type="ECO:0000256" key="5">
    <source>
        <dbReference type="ARBA" id="ARBA00022692"/>
    </source>
</evidence>
<evidence type="ECO:0000256" key="7">
    <source>
        <dbReference type="ARBA" id="ARBA00023040"/>
    </source>
</evidence>
<proteinExistence type="inferred from homology"/>
<accession>A0A8C4TK20</accession>
<evidence type="ECO:0000256" key="4">
    <source>
        <dbReference type="ARBA" id="ARBA00022606"/>
    </source>
</evidence>
<keyword evidence="4 12" id="KW-0716">Sensory transduction</keyword>
<sequence length="334" mass="38182">MAFTTDIESIVDLALNALFSSLIIAENIFIIGSNGHLRNKRKKLRKADVLVNNISAVSLTLDVTVSVFLQLDIFQCFCDIPSYIFKSIVYLYIALFGTMFWLIAFLCVFYCLKIVRINVVFFVWLKAKIVRQSYSFLVFSLVFSLLNTWPVIFVSATMEGSSLTANVSTNLSCDITFDIPFNTLMLSSMSTATVLFALPMVLMLLSCFVTVHFLRGHFRQMRENATHFRPSPSLKNEIRACKMIIYLAITYTLCSLMAFLSTIMYFALQNFSLFIVMVFVFNAYRCSNELSIPLCNALPHRGSRQAPLRCEANTHCRCRWQVGRAVRYVRVRTK</sequence>
<comment type="similarity">
    <text evidence="2 11">Belongs to the G-protein coupled receptor T2R family.</text>
</comment>
<feature type="transmembrane region" description="Helical" evidence="13">
    <location>
        <begin position="49"/>
        <end position="69"/>
    </location>
</feature>
<dbReference type="Proteomes" id="UP000694620">
    <property type="component" value="Chromosome 16"/>
</dbReference>
<keyword evidence="3 12" id="KW-0919">Taste</keyword>
<evidence type="ECO:0000256" key="8">
    <source>
        <dbReference type="ARBA" id="ARBA00023136"/>
    </source>
</evidence>
<reference evidence="14" key="3">
    <citation type="submission" date="2025-09" db="UniProtKB">
        <authorList>
            <consortium name="Ensembl"/>
        </authorList>
    </citation>
    <scope>IDENTIFICATION</scope>
</reference>
<reference evidence="14" key="2">
    <citation type="submission" date="2025-08" db="UniProtKB">
        <authorList>
            <consortium name="Ensembl"/>
        </authorList>
    </citation>
    <scope>IDENTIFICATION</scope>
</reference>
<keyword evidence="8 12" id="KW-0472">Membrane</keyword>
<dbReference type="SUPFAM" id="SSF81321">
    <property type="entry name" value="Family A G protein-coupled receptor-like"/>
    <property type="match status" value="1"/>
</dbReference>
<dbReference type="GO" id="GO:0004930">
    <property type="term" value="F:G protein-coupled receptor activity"/>
    <property type="evidence" value="ECO:0007669"/>
    <property type="project" value="UniProtKB-KW"/>
</dbReference>
<keyword evidence="5 12" id="KW-0812">Transmembrane</keyword>
<dbReference type="InterPro" id="IPR007960">
    <property type="entry name" value="TAS2R"/>
</dbReference>
<name>A0A8C4TK20_ERPCA</name>
<organism evidence="14 15">
    <name type="scientific">Erpetoichthys calabaricus</name>
    <name type="common">Rope fish</name>
    <name type="synonym">Calamoichthys calabaricus</name>
    <dbReference type="NCBI Taxonomy" id="27687"/>
    <lineage>
        <taxon>Eukaryota</taxon>
        <taxon>Metazoa</taxon>
        <taxon>Chordata</taxon>
        <taxon>Craniata</taxon>
        <taxon>Vertebrata</taxon>
        <taxon>Euteleostomi</taxon>
        <taxon>Actinopterygii</taxon>
        <taxon>Polypteriformes</taxon>
        <taxon>Polypteridae</taxon>
        <taxon>Erpetoichthys</taxon>
    </lineage>
</organism>